<feature type="site" description="Important for catalytic activity" evidence="5">
    <location>
        <position position="896"/>
    </location>
</feature>
<keyword evidence="3 5" id="KW-0460">Magnesium</keyword>
<sequence length="1451" mass="159701">MTDEITPQAQPSAKKDEKKPTSSGGNRGGPKRQTSNPSNLRGGASGIRPSSRGSNKKVSAPSSAIESGSDTASRKGSEGGKKQETRGKPQVAGGRGQPHRRGQPSTSHGTRNPKDQGPTKQSASPAPAPSKESSDALSSLQRVIADLKTTSPVQPSAGTNIPTGMPVSQGHSTLPLHAPIFQPGASAYPGPNIDQKHRKAVSLGTSALSGNFNSFSPHLGAMMEDAEDGSTFEEGEIQERFYQQPGHQPRSQSQSFMAPRFAALAAQQEQDTVGPTGRPQLAPGFMFGARKRALPMGPPINEEDVGFQFPQQQQQHHQQDNFPMDTPQHSQQSQGHRKSESGEITGIMAEQNQIEALQQQQQALYQQQLASNQVLSFQTPGLAPHRGAHRRVQSTVPMSPGSGATFGNVQPMGQFGNMPGMNLGLDGQAQGIPRGHGRRHSVNVVNKTASQPNLSTIAYDTFDDGFVQPAPMGAHSRQTSRVDSSWRINGGVGSIQGNNGVFATDLAQAQAQLQSLQQFRAAAGGHHHKMPSFSFPNMLPNMMAANMMGIGLGGINLLQQQQQQFQSQLQQQSNQPQRKSLFAPYLPQASLPPLLAAGKLVVGILRVNKRNRSDAYVATEVLDADIYICGSKDRNRALEGDIVAVELLDVDEVWGTKKEKEEKKRKKEENAAYDLKTSGGRKDDKKKDDVEVEGQGLMLFEDEEVTDEIKPQFAGHVVAVVERMPGQLFSGTLGLLRPSSAATKEKQEAERREREGDRGDEPRRAIERPKIVWFKPTDKRVPLIAIPTEQAPPDFVQNSEAYVDKLFVACIKRHPISSLHPFGTLVEELGPIGDIEVETSALLKDCNFPTEDFTDNVLKCLPPIPWTIPERELDTRKDLRGERIFSIDPEAAKDVDDALSIRANEDGTFDVAVHIADVSFFVKPNTPLDRDARKRATSVYLVQRAVPMLPPALSEQLCSLLPGQDRLAFSVVFTMDSEAKVLNKWYGKTIIRSVAKLAYSDAQRVIDGQQLGEIIADPSHSSADVSQDILLLQLLAKKLRAQRFQNGTLALESLTLSFNLDENGLPEDCGQYERREANTMIEEFMLLTNIAVAQQIAVHLPEQALLRRHDTPLERRLISFSQRAERLGYKMDTSSAGALMRSFNEIDNPTARRLLELLSFKATQRAKYFCAGMLDIAKYGHYALNTPLYTHFTSPIRRYADILVHRQLEAVLHGGAETKFTMDRDAVAKVAQQCNIKRDSATLAQEQSAHLFLCVLISDLTNRYGPVIRQAKVVGVLDAAFDVLVEEFGIEKRVHVDQMPIDNHVYDEHTHTLQIYWSNRDVITWLAENSDDEHLKKVKQNAEQHALKMEVASRSVHDEKALFDEDDADEDEIVLGRTGYSSGKPETSKQRLLSMAKVKPEFEGVRVTASGHKIQDIRELMTVPVIVTADLTKSPPVIKVYSVNPYAEATK</sequence>
<dbReference type="FunFam" id="2.40.50.690:FF:000001">
    <property type="entry name" value="Cell wall biogenesis protein"/>
    <property type="match status" value="1"/>
</dbReference>
<dbReference type="InterPro" id="IPR001900">
    <property type="entry name" value="RNase_II/R"/>
</dbReference>
<gene>
    <name evidence="8" type="ORF">HYPSUDRAFT_50579</name>
</gene>
<dbReference type="STRING" id="945553.A0A0D2LQ51"/>
<dbReference type="InterPro" id="IPR041093">
    <property type="entry name" value="Dis3l2-like_C"/>
</dbReference>
<keyword evidence="5" id="KW-0464">Manganese</keyword>
<dbReference type="GO" id="GO:0000932">
    <property type="term" value="C:P-body"/>
    <property type="evidence" value="ECO:0007669"/>
    <property type="project" value="UniProtKB-SubCell"/>
</dbReference>
<evidence type="ECO:0000256" key="2">
    <source>
        <dbReference type="ARBA" id="ARBA00022723"/>
    </source>
</evidence>
<dbReference type="InterPro" id="IPR050180">
    <property type="entry name" value="RNR_Ribonuclease"/>
</dbReference>
<dbReference type="SMART" id="SM00955">
    <property type="entry name" value="RNB"/>
    <property type="match status" value="1"/>
</dbReference>
<dbReference type="Gene3D" id="2.40.50.140">
    <property type="entry name" value="Nucleic acid-binding proteins"/>
    <property type="match status" value="1"/>
</dbReference>
<protein>
    <recommendedName>
        <fullName evidence="5">DIS3-like exonuclease 2</fullName>
        <ecNumber evidence="5">3.1.13.-</ecNumber>
    </recommendedName>
</protein>
<feature type="binding site" evidence="5">
    <location>
        <position position="888"/>
    </location>
    <ligand>
        <name>Mg(2+)</name>
        <dbReference type="ChEBI" id="CHEBI:18420"/>
    </ligand>
</feature>
<dbReference type="GO" id="GO:1990074">
    <property type="term" value="P:polyuridylation-dependent mRNA catabolic process"/>
    <property type="evidence" value="ECO:0007669"/>
    <property type="project" value="UniProtKB-UniRule"/>
</dbReference>
<dbReference type="InterPro" id="IPR041505">
    <property type="entry name" value="Dis3_CSD2"/>
</dbReference>
<feature type="compositionally biased region" description="Basic and acidic residues" evidence="6">
    <location>
        <begin position="72"/>
        <end position="87"/>
    </location>
</feature>
<dbReference type="InterPro" id="IPR012340">
    <property type="entry name" value="NA-bd_OB-fold"/>
</dbReference>
<feature type="binding site" evidence="5">
    <location>
        <position position="897"/>
    </location>
    <ligand>
        <name>Mg(2+)</name>
        <dbReference type="ChEBI" id="CHEBI:18420"/>
    </ligand>
</feature>
<dbReference type="GO" id="GO:0003723">
    <property type="term" value="F:RNA binding"/>
    <property type="evidence" value="ECO:0007669"/>
    <property type="project" value="UniProtKB-KW"/>
</dbReference>
<feature type="region of interest" description="Disordered" evidence="6">
    <location>
        <begin position="1"/>
        <end position="138"/>
    </location>
</feature>
<comment type="function">
    <text evidence="5">3'-5'-exoribonuclease that specifically recognizes RNAs polyuridylated at their 3' end and mediates their degradation. Component of an exosome-independent RNA degradation pathway that mediates degradation of cytoplasmic mRNAs that have been deadenylated and subsequently uridylated at their 3'.</text>
</comment>
<dbReference type="InterPro" id="IPR028591">
    <property type="entry name" value="DIS3L2"/>
</dbReference>
<dbReference type="HAMAP" id="MF_03045">
    <property type="entry name" value="DIS3L2"/>
    <property type="match status" value="1"/>
</dbReference>
<keyword evidence="2 5" id="KW-0479">Metal-binding</keyword>
<feature type="region of interest" description="Disordered" evidence="6">
    <location>
        <begin position="309"/>
        <end position="341"/>
    </location>
</feature>
<dbReference type="GO" id="GO:0000175">
    <property type="term" value="F:3'-5'-RNA exonuclease activity"/>
    <property type="evidence" value="ECO:0007669"/>
    <property type="project" value="UniProtKB-UniRule"/>
</dbReference>
<dbReference type="PANTHER" id="PTHR23355:SF9">
    <property type="entry name" value="DIS3-LIKE EXONUCLEASE 2"/>
    <property type="match status" value="1"/>
</dbReference>
<dbReference type="Pfam" id="PF17849">
    <property type="entry name" value="OB_Dis3"/>
    <property type="match status" value="1"/>
</dbReference>
<dbReference type="SUPFAM" id="SSF50249">
    <property type="entry name" value="Nucleic acid-binding proteins"/>
    <property type="match status" value="3"/>
</dbReference>
<name>A0A0D2LQ51_HYPSF</name>
<dbReference type="InterPro" id="IPR022966">
    <property type="entry name" value="RNase_II/R_CS"/>
</dbReference>
<comment type="subcellular location">
    <subcellularLocation>
        <location evidence="5">Cytoplasm</location>
    </subcellularLocation>
    <subcellularLocation>
        <location evidence="5">Cytoplasm</location>
        <location evidence="5">P-body</location>
    </subcellularLocation>
</comment>
<organism evidence="8 9">
    <name type="scientific">Hypholoma sublateritium (strain FD-334 SS-4)</name>
    <dbReference type="NCBI Taxonomy" id="945553"/>
    <lineage>
        <taxon>Eukaryota</taxon>
        <taxon>Fungi</taxon>
        <taxon>Dikarya</taxon>
        <taxon>Basidiomycota</taxon>
        <taxon>Agaricomycotina</taxon>
        <taxon>Agaricomycetes</taxon>
        <taxon>Agaricomycetidae</taxon>
        <taxon>Agaricales</taxon>
        <taxon>Agaricineae</taxon>
        <taxon>Strophariaceae</taxon>
        <taxon>Hypholoma</taxon>
    </lineage>
</organism>
<evidence type="ECO:0000259" key="7">
    <source>
        <dbReference type="SMART" id="SM00955"/>
    </source>
</evidence>
<evidence type="ECO:0000256" key="3">
    <source>
        <dbReference type="ARBA" id="ARBA00022842"/>
    </source>
</evidence>
<dbReference type="Gene3D" id="2.40.50.700">
    <property type="match status" value="1"/>
</dbReference>
<comment type="cofactor">
    <cofactor evidence="5">
        <name>Mg(2+)</name>
        <dbReference type="ChEBI" id="CHEBI:18420"/>
    </cofactor>
    <cofactor evidence="5">
        <name>Mn(2+)</name>
        <dbReference type="ChEBI" id="CHEBI:29035"/>
    </cofactor>
</comment>
<keyword evidence="1 5" id="KW-0963">Cytoplasm</keyword>
<keyword evidence="5" id="KW-0378">Hydrolase</keyword>
<feature type="region of interest" description="Disordered" evidence="6">
    <location>
        <begin position="739"/>
        <end position="762"/>
    </location>
</feature>
<dbReference type="GO" id="GO:0046872">
    <property type="term" value="F:metal ion binding"/>
    <property type="evidence" value="ECO:0007669"/>
    <property type="project" value="UniProtKB-KW"/>
</dbReference>
<dbReference type="FunFam" id="2.40.50.700:FF:000002">
    <property type="entry name" value="Cell wall biogenesis protein"/>
    <property type="match status" value="1"/>
</dbReference>
<dbReference type="Proteomes" id="UP000054270">
    <property type="component" value="Unassembled WGS sequence"/>
</dbReference>
<evidence type="ECO:0000256" key="5">
    <source>
        <dbReference type="HAMAP-Rule" id="MF_03045"/>
    </source>
</evidence>
<keyword evidence="4 5" id="KW-0694">RNA-binding</keyword>
<dbReference type="OMA" id="QIQATHQ"/>
<comment type="similarity">
    <text evidence="5">Belongs to the RNR ribonuclease family. DIS3L2 subfamily.</text>
</comment>
<evidence type="ECO:0000313" key="9">
    <source>
        <dbReference type="Proteomes" id="UP000054270"/>
    </source>
</evidence>
<dbReference type="EMBL" id="KN817518">
    <property type="protein sequence ID" value="KJA30222.1"/>
    <property type="molecule type" value="Genomic_DNA"/>
</dbReference>
<reference evidence="9" key="1">
    <citation type="submission" date="2014-04" db="EMBL/GenBank/DDBJ databases">
        <title>Evolutionary Origins and Diversification of the Mycorrhizal Mutualists.</title>
        <authorList>
            <consortium name="DOE Joint Genome Institute"/>
            <consortium name="Mycorrhizal Genomics Consortium"/>
            <person name="Kohler A."/>
            <person name="Kuo A."/>
            <person name="Nagy L.G."/>
            <person name="Floudas D."/>
            <person name="Copeland A."/>
            <person name="Barry K.W."/>
            <person name="Cichocki N."/>
            <person name="Veneault-Fourrey C."/>
            <person name="LaButti K."/>
            <person name="Lindquist E.A."/>
            <person name="Lipzen A."/>
            <person name="Lundell T."/>
            <person name="Morin E."/>
            <person name="Murat C."/>
            <person name="Riley R."/>
            <person name="Ohm R."/>
            <person name="Sun H."/>
            <person name="Tunlid A."/>
            <person name="Henrissat B."/>
            <person name="Grigoriev I.V."/>
            <person name="Hibbett D.S."/>
            <person name="Martin F."/>
        </authorList>
    </citation>
    <scope>NUCLEOTIDE SEQUENCE [LARGE SCALE GENOMIC DNA]</scope>
    <source>
        <strain evidence="9">FD-334 SS-4</strain>
    </source>
</reference>
<dbReference type="Pfam" id="PF00773">
    <property type="entry name" value="RNB"/>
    <property type="match status" value="1"/>
</dbReference>
<dbReference type="OrthoDB" id="372421at2759"/>
<dbReference type="EC" id="3.1.13.-" evidence="5"/>
<evidence type="ECO:0000256" key="6">
    <source>
        <dbReference type="SAM" id="MobiDB-lite"/>
    </source>
</evidence>
<feature type="compositionally biased region" description="Basic and acidic residues" evidence="6">
    <location>
        <begin position="743"/>
        <end position="762"/>
    </location>
</feature>
<feature type="compositionally biased region" description="Basic and acidic residues" evidence="6">
    <location>
        <begin position="658"/>
        <end position="670"/>
    </location>
</feature>
<feature type="compositionally biased region" description="Polar residues" evidence="6">
    <location>
        <begin position="51"/>
        <end position="71"/>
    </location>
</feature>
<evidence type="ECO:0000256" key="1">
    <source>
        <dbReference type="ARBA" id="ARBA00022490"/>
    </source>
</evidence>
<keyword evidence="9" id="KW-1185">Reference proteome</keyword>
<feature type="compositionally biased region" description="Basic and acidic residues" evidence="6">
    <location>
        <begin position="680"/>
        <end position="689"/>
    </location>
</feature>
<feature type="region of interest" description="Disordered" evidence="6">
    <location>
        <begin position="658"/>
        <end position="689"/>
    </location>
</feature>
<proteinExistence type="inferred from homology"/>
<evidence type="ECO:0000313" key="8">
    <source>
        <dbReference type="EMBL" id="KJA30222.1"/>
    </source>
</evidence>
<dbReference type="PANTHER" id="PTHR23355">
    <property type="entry name" value="RIBONUCLEASE"/>
    <property type="match status" value="1"/>
</dbReference>
<feature type="compositionally biased region" description="Polar residues" evidence="6">
    <location>
        <begin position="1"/>
        <end position="11"/>
    </location>
</feature>
<keyword evidence="5" id="KW-0269">Exonuclease</keyword>
<dbReference type="PROSITE" id="PS01175">
    <property type="entry name" value="RIBONUCLEASE_II"/>
    <property type="match status" value="1"/>
</dbReference>
<dbReference type="Pfam" id="PF17877">
    <property type="entry name" value="Dis3l2_C_term"/>
    <property type="match status" value="1"/>
</dbReference>
<dbReference type="Gene3D" id="2.40.50.690">
    <property type="match status" value="1"/>
</dbReference>
<feature type="domain" description="RNB" evidence="7">
    <location>
        <begin position="876"/>
        <end position="1214"/>
    </location>
</feature>
<keyword evidence="5" id="KW-0540">Nuclease</keyword>
<accession>A0A0D2LQ51</accession>
<evidence type="ECO:0000256" key="4">
    <source>
        <dbReference type="ARBA" id="ARBA00022884"/>
    </source>
</evidence>
<dbReference type="GO" id="GO:0000956">
    <property type="term" value="P:nuclear-transcribed mRNA catabolic process"/>
    <property type="evidence" value="ECO:0007669"/>
    <property type="project" value="UniProtKB-UniRule"/>
</dbReference>